<proteinExistence type="predicted"/>
<keyword evidence="2" id="KW-1185">Reference proteome</keyword>
<gene>
    <name evidence="1" type="ORF">Cgig2_024393</name>
</gene>
<comment type="caution">
    <text evidence="1">The sequence shown here is derived from an EMBL/GenBank/DDBJ whole genome shotgun (WGS) entry which is preliminary data.</text>
</comment>
<reference evidence="1" key="1">
    <citation type="submission" date="2022-04" db="EMBL/GenBank/DDBJ databases">
        <title>Carnegiea gigantea Genome sequencing and assembly v2.</title>
        <authorList>
            <person name="Copetti D."/>
            <person name="Sanderson M.J."/>
            <person name="Burquez A."/>
            <person name="Wojciechowski M.F."/>
        </authorList>
    </citation>
    <scope>NUCLEOTIDE SEQUENCE</scope>
    <source>
        <strain evidence="1">SGP5-SGP5p</strain>
        <tissue evidence="1">Aerial part</tissue>
    </source>
</reference>
<name>A0A9Q1JIM2_9CARY</name>
<evidence type="ECO:0000313" key="2">
    <source>
        <dbReference type="Proteomes" id="UP001153076"/>
    </source>
</evidence>
<accession>A0A9Q1JIM2</accession>
<evidence type="ECO:0000313" key="1">
    <source>
        <dbReference type="EMBL" id="KAJ8426902.1"/>
    </source>
</evidence>
<dbReference type="AlphaFoldDB" id="A0A9Q1JIM2"/>
<dbReference type="EMBL" id="JAKOGI010001223">
    <property type="protein sequence ID" value="KAJ8426902.1"/>
    <property type="molecule type" value="Genomic_DNA"/>
</dbReference>
<dbReference type="Proteomes" id="UP001153076">
    <property type="component" value="Unassembled WGS sequence"/>
</dbReference>
<sequence length="184" mass="20544">MCCQTVLAVVARLPCNRSYSELLLFAIDYSLVSNLCSSDAAAHRRLLTAIPLLTAEPSTPFPECKLTVRCVEGDDVVYMLGRVIRGRSRGKVMLSGGRKDYVWVKENICVLEVLRIVGEAMGEGVRGWQMWYSLKCNRLELLPLGRDSDVKKLMKGNDEYAYLYVAGSEGPCVGRVQRNEACEE</sequence>
<protein>
    <submittedName>
        <fullName evidence="1">Uncharacterized protein</fullName>
    </submittedName>
</protein>
<organism evidence="1 2">
    <name type="scientific">Carnegiea gigantea</name>
    <dbReference type="NCBI Taxonomy" id="171969"/>
    <lineage>
        <taxon>Eukaryota</taxon>
        <taxon>Viridiplantae</taxon>
        <taxon>Streptophyta</taxon>
        <taxon>Embryophyta</taxon>
        <taxon>Tracheophyta</taxon>
        <taxon>Spermatophyta</taxon>
        <taxon>Magnoliopsida</taxon>
        <taxon>eudicotyledons</taxon>
        <taxon>Gunneridae</taxon>
        <taxon>Pentapetalae</taxon>
        <taxon>Caryophyllales</taxon>
        <taxon>Cactineae</taxon>
        <taxon>Cactaceae</taxon>
        <taxon>Cactoideae</taxon>
        <taxon>Echinocereeae</taxon>
        <taxon>Carnegiea</taxon>
    </lineage>
</organism>